<reference evidence="1 2" key="1">
    <citation type="submission" date="2024-05" db="EMBL/GenBank/DDBJ databases">
        <title>A draft genome resource for the thread blight pathogen Marasmius tenuissimus strain MS-2.</title>
        <authorList>
            <person name="Yulfo-Soto G.E."/>
            <person name="Baruah I.K."/>
            <person name="Amoako-Attah I."/>
            <person name="Bukari Y."/>
            <person name="Meinhardt L.W."/>
            <person name="Bailey B.A."/>
            <person name="Cohen S.P."/>
        </authorList>
    </citation>
    <scope>NUCLEOTIDE SEQUENCE [LARGE SCALE GENOMIC DNA]</scope>
    <source>
        <strain evidence="1 2">MS-2</strain>
    </source>
</reference>
<evidence type="ECO:0000313" key="2">
    <source>
        <dbReference type="Proteomes" id="UP001437256"/>
    </source>
</evidence>
<accession>A0ABR2ZKI8</accession>
<dbReference type="Proteomes" id="UP001437256">
    <property type="component" value="Unassembled WGS sequence"/>
</dbReference>
<organism evidence="1 2">
    <name type="scientific">Marasmius tenuissimus</name>
    <dbReference type="NCBI Taxonomy" id="585030"/>
    <lineage>
        <taxon>Eukaryota</taxon>
        <taxon>Fungi</taxon>
        <taxon>Dikarya</taxon>
        <taxon>Basidiomycota</taxon>
        <taxon>Agaricomycotina</taxon>
        <taxon>Agaricomycetes</taxon>
        <taxon>Agaricomycetidae</taxon>
        <taxon>Agaricales</taxon>
        <taxon>Marasmiineae</taxon>
        <taxon>Marasmiaceae</taxon>
        <taxon>Marasmius</taxon>
    </lineage>
</organism>
<keyword evidence="2" id="KW-1185">Reference proteome</keyword>
<evidence type="ECO:0000313" key="1">
    <source>
        <dbReference type="EMBL" id="KAL0061745.1"/>
    </source>
</evidence>
<protein>
    <submittedName>
        <fullName evidence="1">Uncharacterized protein</fullName>
    </submittedName>
</protein>
<comment type="caution">
    <text evidence="1">The sequence shown here is derived from an EMBL/GenBank/DDBJ whole genome shotgun (WGS) entry which is preliminary data.</text>
</comment>
<proteinExistence type="predicted"/>
<sequence length="195" mass="21692">MCSPCSRVARKVEKVKERARYTSGGFLKNSECSHGQLVSRIERRDVKITKQTTSILNVNRTLKRTRAKVEDLKDLKGYIASNSVPRVTRLLAQCASEGIGVRATIERMSMATRGEYRSHKYTEDEVDLATLGYLTGGGSLLYALHQSNSSLPSLTTVDAHRVDFDLITSVGLEDLADDIEYNLSKLFGLSDTDDR</sequence>
<dbReference type="EMBL" id="JBBXMP010000124">
    <property type="protein sequence ID" value="KAL0061745.1"/>
    <property type="molecule type" value="Genomic_DNA"/>
</dbReference>
<name>A0ABR2ZKI8_9AGAR</name>
<gene>
    <name evidence="1" type="ORF">AAF712_011418</name>
</gene>